<dbReference type="Proteomes" id="UP000593561">
    <property type="component" value="Unassembled WGS sequence"/>
</dbReference>
<evidence type="ECO:0000313" key="2">
    <source>
        <dbReference type="EMBL" id="MBA0620896.1"/>
    </source>
</evidence>
<dbReference type="Pfam" id="PF03732">
    <property type="entry name" value="Retrotrans_gag"/>
    <property type="match status" value="1"/>
</dbReference>
<reference evidence="2 3" key="1">
    <citation type="journal article" date="2019" name="Genome Biol. Evol.">
        <title>Insights into the evolution of the New World diploid cottons (Gossypium, subgenus Houzingenia) based on genome sequencing.</title>
        <authorList>
            <person name="Grover C.E."/>
            <person name="Arick M.A. 2nd"/>
            <person name="Thrash A."/>
            <person name="Conover J.L."/>
            <person name="Sanders W.S."/>
            <person name="Peterson D.G."/>
            <person name="Frelichowski J.E."/>
            <person name="Scheffler J.A."/>
            <person name="Scheffler B.E."/>
            <person name="Wendel J.F."/>
        </authorList>
    </citation>
    <scope>NUCLEOTIDE SEQUENCE [LARGE SCALE GENOMIC DNA]</scope>
    <source>
        <strain evidence="2">27</strain>
        <tissue evidence="2">Leaf</tissue>
    </source>
</reference>
<feature type="domain" description="Retrotransposon gag" evidence="1">
    <location>
        <begin position="41"/>
        <end position="99"/>
    </location>
</feature>
<organism evidence="2 3">
    <name type="scientific">Gossypium davidsonii</name>
    <name type="common">Davidson's cotton</name>
    <name type="synonym">Gossypium klotzschianum subsp. davidsonii</name>
    <dbReference type="NCBI Taxonomy" id="34287"/>
    <lineage>
        <taxon>Eukaryota</taxon>
        <taxon>Viridiplantae</taxon>
        <taxon>Streptophyta</taxon>
        <taxon>Embryophyta</taxon>
        <taxon>Tracheophyta</taxon>
        <taxon>Spermatophyta</taxon>
        <taxon>Magnoliopsida</taxon>
        <taxon>eudicotyledons</taxon>
        <taxon>Gunneridae</taxon>
        <taxon>Pentapetalae</taxon>
        <taxon>rosids</taxon>
        <taxon>malvids</taxon>
        <taxon>Malvales</taxon>
        <taxon>Malvaceae</taxon>
        <taxon>Malvoideae</taxon>
        <taxon>Gossypium</taxon>
    </lineage>
</organism>
<accession>A0A7J8S5N0</accession>
<sequence length="159" mass="19175">MFKRARFAREVNNFLSKIEQYFRVEDIKDDNAKVNTIARYFINFALLWWKRRSTNEKRGQAVIGTWKEFRNEFNEQFYPQYVEKEARSKLRRFSQQGLLRTEAFFHFMDELKPWVKQELECRVVQKLLKAMIMDDEPKKAPMRLGSIVHGVDSKKGKKS</sequence>
<dbReference type="InterPro" id="IPR005162">
    <property type="entry name" value="Retrotrans_gag_dom"/>
</dbReference>
<proteinExistence type="predicted"/>
<protein>
    <recommendedName>
        <fullName evidence="1">Retrotransposon gag domain-containing protein</fullName>
    </recommendedName>
</protein>
<keyword evidence="3" id="KW-1185">Reference proteome</keyword>
<name>A0A7J8S5N0_GOSDV</name>
<gene>
    <name evidence="2" type="ORF">Godav_006563</name>
</gene>
<evidence type="ECO:0000313" key="3">
    <source>
        <dbReference type="Proteomes" id="UP000593561"/>
    </source>
</evidence>
<evidence type="ECO:0000259" key="1">
    <source>
        <dbReference type="Pfam" id="PF03732"/>
    </source>
</evidence>
<dbReference type="EMBL" id="JABFAC010000008">
    <property type="protein sequence ID" value="MBA0620896.1"/>
    <property type="molecule type" value="Genomic_DNA"/>
</dbReference>
<dbReference type="AlphaFoldDB" id="A0A7J8S5N0"/>
<comment type="caution">
    <text evidence="2">The sequence shown here is derived from an EMBL/GenBank/DDBJ whole genome shotgun (WGS) entry which is preliminary data.</text>
</comment>